<dbReference type="PANTHER" id="PTHR23244">
    <property type="entry name" value="KELCH REPEAT DOMAIN"/>
    <property type="match status" value="1"/>
</dbReference>
<gene>
    <name evidence="1" type="ORF">CONCODRAFT_78702</name>
</gene>
<dbReference type="EMBL" id="KQ964494">
    <property type="protein sequence ID" value="KXN70727.1"/>
    <property type="molecule type" value="Genomic_DNA"/>
</dbReference>
<evidence type="ECO:0000313" key="1">
    <source>
        <dbReference type="EMBL" id="KXN70727.1"/>
    </source>
</evidence>
<dbReference type="Gene3D" id="2.120.10.80">
    <property type="entry name" value="Kelch-type beta propeller"/>
    <property type="match status" value="1"/>
</dbReference>
<keyword evidence="2" id="KW-1185">Reference proteome</keyword>
<accession>A0A137P6T7</accession>
<dbReference type="Proteomes" id="UP000070444">
    <property type="component" value="Unassembled WGS sequence"/>
</dbReference>
<evidence type="ECO:0008006" key="3">
    <source>
        <dbReference type="Google" id="ProtNLM"/>
    </source>
</evidence>
<name>A0A137P6T7_CONC2</name>
<dbReference type="SUPFAM" id="SSF117281">
    <property type="entry name" value="Kelch motif"/>
    <property type="match status" value="1"/>
</dbReference>
<protein>
    <recommendedName>
        <fullName evidence="3">Galactose oxidase</fullName>
    </recommendedName>
</protein>
<evidence type="ECO:0000313" key="2">
    <source>
        <dbReference type="Proteomes" id="UP000070444"/>
    </source>
</evidence>
<proteinExistence type="predicted"/>
<dbReference type="Pfam" id="PF24681">
    <property type="entry name" value="Kelch_KLHDC2_KLHL20_DRC7"/>
    <property type="match status" value="1"/>
</dbReference>
<dbReference type="OrthoDB" id="432528at2759"/>
<dbReference type="InterPro" id="IPR015915">
    <property type="entry name" value="Kelch-typ_b-propeller"/>
</dbReference>
<sequence length="320" mass="36012">MGGQKYNSIKSNNTVNDQLLSTYDISTNFMTYHNQKVMKQPPFQKFPQYYYSSTPVQVPQKDGSTHTIVYIFGGYIYSSQLKKPALTNLFYSYNLNTQEWSDLNSSVNKYGIHPLGGHTAVLVENRYIYMLGGLTWPKGSYSGQVANSVEGPPVTTLSRIICYDTHTDKWVKKHARALDDNDLISKPLFGFTGNYHNGEIIVFGGFINNNSKPSEGAFFNSLYAKYNVKTNKWNFKSVAKDSDKSIKYPLIGCGASVVYKNHLILVDGTRAPKGDFRDRLYAIDLNSDRIVSNLKLEKSADSNGSKHGWFSSFLLASFSH</sequence>
<organism evidence="1 2">
    <name type="scientific">Conidiobolus coronatus (strain ATCC 28846 / CBS 209.66 / NRRL 28638)</name>
    <name type="common">Delacroixia coronata</name>
    <dbReference type="NCBI Taxonomy" id="796925"/>
    <lineage>
        <taxon>Eukaryota</taxon>
        <taxon>Fungi</taxon>
        <taxon>Fungi incertae sedis</taxon>
        <taxon>Zoopagomycota</taxon>
        <taxon>Entomophthoromycotina</taxon>
        <taxon>Entomophthoromycetes</taxon>
        <taxon>Entomophthorales</taxon>
        <taxon>Ancylistaceae</taxon>
        <taxon>Conidiobolus</taxon>
    </lineage>
</organism>
<dbReference type="AlphaFoldDB" id="A0A137P6T7"/>
<reference evidence="1 2" key="1">
    <citation type="journal article" date="2015" name="Genome Biol. Evol.">
        <title>Phylogenomic analyses indicate that early fungi evolved digesting cell walls of algal ancestors of land plants.</title>
        <authorList>
            <person name="Chang Y."/>
            <person name="Wang S."/>
            <person name="Sekimoto S."/>
            <person name="Aerts A.L."/>
            <person name="Choi C."/>
            <person name="Clum A."/>
            <person name="LaButti K.M."/>
            <person name="Lindquist E.A."/>
            <person name="Yee Ngan C."/>
            <person name="Ohm R.A."/>
            <person name="Salamov A.A."/>
            <person name="Grigoriev I.V."/>
            <person name="Spatafora J.W."/>
            <person name="Berbee M.L."/>
        </authorList>
    </citation>
    <scope>NUCLEOTIDE SEQUENCE [LARGE SCALE GENOMIC DNA]</scope>
    <source>
        <strain evidence="1 2">NRRL 28638</strain>
    </source>
</reference>